<evidence type="ECO:0000313" key="11">
    <source>
        <dbReference type="EMBL" id="SUX32828.1"/>
    </source>
</evidence>
<dbReference type="Proteomes" id="UP000254029">
    <property type="component" value="Unassembled WGS sequence"/>
</dbReference>
<keyword evidence="6 7" id="KW-0472">Membrane</keyword>
<evidence type="ECO:0000259" key="8">
    <source>
        <dbReference type="Pfam" id="PF01773"/>
    </source>
</evidence>
<keyword evidence="3" id="KW-1003">Cell membrane</keyword>
<dbReference type="Pfam" id="PF07662">
    <property type="entry name" value="Nucleos_tra2_C"/>
    <property type="match status" value="1"/>
</dbReference>
<dbReference type="Pfam" id="PF07670">
    <property type="entry name" value="Gate"/>
    <property type="match status" value="1"/>
</dbReference>
<accession>A0AAX2M9K9</accession>
<evidence type="ECO:0000256" key="4">
    <source>
        <dbReference type="ARBA" id="ARBA00022692"/>
    </source>
</evidence>
<dbReference type="InterPro" id="IPR011642">
    <property type="entry name" value="Gate_dom"/>
</dbReference>
<feature type="transmembrane region" description="Helical" evidence="7">
    <location>
        <begin position="28"/>
        <end position="45"/>
    </location>
</feature>
<evidence type="ECO:0000259" key="9">
    <source>
        <dbReference type="Pfam" id="PF07662"/>
    </source>
</evidence>
<evidence type="ECO:0000256" key="2">
    <source>
        <dbReference type="ARBA" id="ARBA00009033"/>
    </source>
</evidence>
<feature type="transmembrane region" description="Helical" evidence="7">
    <location>
        <begin position="227"/>
        <end position="250"/>
    </location>
</feature>
<gene>
    <name evidence="11" type="primary">psuT</name>
    <name evidence="11" type="ORF">NCTC8684_01909</name>
</gene>
<dbReference type="PANTHER" id="PTHR10590:SF4">
    <property type="entry name" value="SOLUTE CARRIER FAMILY 28 MEMBER 3"/>
    <property type="match status" value="1"/>
</dbReference>
<feature type="transmembrane region" description="Helical" evidence="7">
    <location>
        <begin position="434"/>
        <end position="457"/>
    </location>
</feature>
<proteinExistence type="inferred from homology"/>
<feature type="domain" description="Concentrative nucleoside transporter C-terminal" evidence="9">
    <location>
        <begin position="230"/>
        <end position="452"/>
    </location>
</feature>
<name>A0AAX2M9K9_CHRVL</name>
<feature type="transmembrane region" description="Helical" evidence="7">
    <location>
        <begin position="193"/>
        <end position="215"/>
    </location>
</feature>
<keyword evidence="5 7" id="KW-1133">Transmembrane helix</keyword>
<dbReference type="Pfam" id="PF01773">
    <property type="entry name" value="Nucleos_tra2_N"/>
    <property type="match status" value="1"/>
</dbReference>
<dbReference type="PANTHER" id="PTHR10590">
    <property type="entry name" value="SODIUM/NUCLEOSIDE COTRANSPORTER"/>
    <property type="match status" value="1"/>
</dbReference>
<evidence type="ECO:0000256" key="1">
    <source>
        <dbReference type="ARBA" id="ARBA00004651"/>
    </source>
</evidence>
<evidence type="ECO:0000256" key="3">
    <source>
        <dbReference type="ARBA" id="ARBA00022475"/>
    </source>
</evidence>
<reference evidence="11 12" key="1">
    <citation type="submission" date="2018-06" db="EMBL/GenBank/DDBJ databases">
        <authorList>
            <consortium name="Pathogen Informatics"/>
            <person name="Doyle S."/>
        </authorList>
    </citation>
    <scope>NUCLEOTIDE SEQUENCE [LARGE SCALE GENOMIC DNA]</scope>
    <source>
        <strain evidence="11 12">NCTC8684</strain>
    </source>
</reference>
<dbReference type="InterPro" id="IPR008276">
    <property type="entry name" value="C_nuclsd_transpt"/>
</dbReference>
<feature type="domain" description="Nucleoside transporter/FeoB GTPase Gate" evidence="10">
    <location>
        <begin position="119"/>
        <end position="217"/>
    </location>
</feature>
<feature type="transmembrane region" description="Helical" evidence="7">
    <location>
        <begin position="289"/>
        <end position="310"/>
    </location>
</feature>
<feature type="domain" description="Concentrative nucleoside transporter N-terminal" evidence="8">
    <location>
        <begin position="33"/>
        <end position="106"/>
    </location>
</feature>
<comment type="subcellular location">
    <subcellularLocation>
        <location evidence="1">Cell membrane</location>
        <topology evidence="1">Multi-pass membrane protein</topology>
    </subcellularLocation>
</comment>
<dbReference type="InterPro" id="IPR011657">
    <property type="entry name" value="CNT_C_dom"/>
</dbReference>
<feature type="transmembrane region" description="Helical" evidence="7">
    <location>
        <begin position="115"/>
        <end position="138"/>
    </location>
</feature>
<evidence type="ECO:0000256" key="5">
    <source>
        <dbReference type="ARBA" id="ARBA00022989"/>
    </source>
</evidence>
<dbReference type="InterPro" id="IPR002668">
    <property type="entry name" value="CNT_N_dom"/>
</dbReference>
<dbReference type="EMBL" id="UIGR01000001">
    <property type="protein sequence ID" value="SUX32828.1"/>
    <property type="molecule type" value="Genomic_DNA"/>
</dbReference>
<comment type="caution">
    <text evidence="11">The sequence shown here is derived from an EMBL/GenBank/DDBJ whole genome shotgun (WGS) entry which is preliminary data.</text>
</comment>
<feature type="transmembrane region" description="Helical" evidence="7">
    <location>
        <begin position="400"/>
        <end position="422"/>
    </location>
</feature>
<dbReference type="GO" id="GO:0005337">
    <property type="term" value="F:nucleoside transmembrane transporter activity"/>
    <property type="evidence" value="ECO:0007669"/>
    <property type="project" value="InterPro"/>
</dbReference>
<evidence type="ECO:0000256" key="6">
    <source>
        <dbReference type="ARBA" id="ARBA00023136"/>
    </source>
</evidence>
<organism evidence="11 12">
    <name type="scientific">Chromobacterium violaceum</name>
    <dbReference type="NCBI Taxonomy" id="536"/>
    <lineage>
        <taxon>Bacteria</taxon>
        <taxon>Pseudomonadati</taxon>
        <taxon>Pseudomonadota</taxon>
        <taxon>Betaproteobacteria</taxon>
        <taxon>Neisseriales</taxon>
        <taxon>Chromobacteriaceae</taxon>
        <taxon>Chromobacterium</taxon>
    </lineage>
</organism>
<protein>
    <submittedName>
        <fullName evidence="11">Pseudouridine transporter</fullName>
    </submittedName>
</protein>
<evidence type="ECO:0000313" key="12">
    <source>
        <dbReference type="Proteomes" id="UP000254029"/>
    </source>
</evidence>
<dbReference type="AlphaFoldDB" id="A0AAX2M9K9"/>
<dbReference type="GO" id="GO:0005886">
    <property type="term" value="C:plasma membrane"/>
    <property type="evidence" value="ECO:0007669"/>
    <property type="project" value="UniProtKB-SubCell"/>
</dbReference>
<keyword evidence="4 7" id="KW-0812">Transmembrane</keyword>
<comment type="similarity">
    <text evidence="2">Belongs to the concentrative nucleoside transporter (CNT) (TC 2.A.41) family.</text>
</comment>
<evidence type="ECO:0000259" key="10">
    <source>
        <dbReference type="Pfam" id="PF07670"/>
    </source>
</evidence>
<evidence type="ECO:0000256" key="7">
    <source>
        <dbReference type="SAM" id="Phobius"/>
    </source>
</evidence>
<feature type="transmembrane region" description="Helical" evidence="7">
    <location>
        <begin position="57"/>
        <end position="75"/>
    </location>
</feature>
<sequence length="458" mass="47740">MIWRGARHPGLDGADTPPIASPRASVNTIQALAGMLLLVAAAYLFSTNRRAVNWRTVLIGLAIQNGLFLLINYVPAVHHGVSAFGAGFAKVLSFAGDGAGFIFGDLAKPSGKLGFLFAFTVLPVIIFFSAFSALLYHFGILQRVVAGLAWAMKRSMGISGPESVVAAANIFLGQTEAPLLVRPYIRHMTRSELACIMIAGMSTLSGGVLAAYVAFLGGSDAAEQARFATYLLTASCMNAAGAVVFCKIMFPETTPEALSSSKLQSSREKSEGNFVNAVVTGALDGMKMAAAVATILLAIVALIALANFLVKDGLGELLGVNAAIQASTHGMFDGLTLQYLVGQVFRVFAFLMGIGWSETLGVGSLLGQKIVLNEFIAYMDLAKMKAAGTLSAPTVMISTFALASFSNLSSVGICVAGIGALAPERQQELAAIGMRALAASILAGFMTATASGLWLSLF</sequence>
<dbReference type="GO" id="GO:0015293">
    <property type="term" value="F:symporter activity"/>
    <property type="evidence" value="ECO:0007669"/>
    <property type="project" value="TreeGrafter"/>
</dbReference>